<sequence length="83" mass="9512">MKVKISYLSLIRDITQVKEEEIEIPENTKIRDLITFLLKKYEGLKPFIEQEILITLNGEVISDLEKEIPNNSEIIIGIPPFGG</sequence>
<proteinExistence type="predicted"/>
<dbReference type="InterPro" id="IPR016155">
    <property type="entry name" value="Mopterin_synth/thiamin_S_b"/>
</dbReference>
<evidence type="ECO:0000313" key="1">
    <source>
        <dbReference type="EMBL" id="RZN55682.1"/>
    </source>
</evidence>
<evidence type="ECO:0000313" key="4">
    <source>
        <dbReference type="Proteomes" id="UP000317265"/>
    </source>
</evidence>
<dbReference type="SUPFAM" id="SSF54285">
    <property type="entry name" value="MoaD/ThiS"/>
    <property type="match status" value="1"/>
</dbReference>
<dbReference type="InterPro" id="IPR003749">
    <property type="entry name" value="ThiS/MoaD-like"/>
</dbReference>
<accession>A0A520KEQ7</accession>
<dbReference type="Proteomes" id="UP000317265">
    <property type="component" value="Unassembled WGS sequence"/>
</dbReference>
<dbReference type="Gene3D" id="3.10.20.30">
    <property type="match status" value="1"/>
</dbReference>
<evidence type="ECO:0000313" key="2">
    <source>
        <dbReference type="EMBL" id="TDA37833.1"/>
    </source>
</evidence>
<dbReference type="Pfam" id="PF02597">
    <property type="entry name" value="ThiS"/>
    <property type="match status" value="1"/>
</dbReference>
<dbReference type="InterPro" id="IPR012675">
    <property type="entry name" value="Beta-grasp_dom_sf"/>
</dbReference>
<dbReference type="EMBL" id="QNVI01000063">
    <property type="protein sequence ID" value="TDA37833.1"/>
    <property type="molecule type" value="Genomic_DNA"/>
</dbReference>
<evidence type="ECO:0000313" key="3">
    <source>
        <dbReference type="Proteomes" id="UP000316080"/>
    </source>
</evidence>
<gene>
    <name evidence="2" type="ORF">DSO09_06115</name>
    <name evidence="1" type="ORF">EF809_04830</name>
</gene>
<comment type="caution">
    <text evidence="1">The sequence shown here is derived from an EMBL/GenBank/DDBJ whole genome shotgun (WGS) entry which is preliminary data.</text>
</comment>
<organism evidence="1 3">
    <name type="scientific">Thermoproteota archaeon</name>
    <dbReference type="NCBI Taxonomy" id="2056631"/>
    <lineage>
        <taxon>Archaea</taxon>
        <taxon>Thermoproteota</taxon>
    </lineage>
</organism>
<dbReference type="Proteomes" id="UP000316080">
    <property type="component" value="Unassembled WGS sequence"/>
</dbReference>
<dbReference type="EMBL" id="RXIH01000038">
    <property type="protein sequence ID" value="RZN55682.1"/>
    <property type="molecule type" value="Genomic_DNA"/>
</dbReference>
<dbReference type="AlphaFoldDB" id="A0A520KEQ7"/>
<dbReference type="CDD" id="cd17040">
    <property type="entry name" value="Ubl_MoaD_like"/>
    <property type="match status" value="1"/>
</dbReference>
<protein>
    <submittedName>
        <fullName evidence="1">MoaD/ThiS family protein</fullName>
    </submittedName>
</protein>
<reference evidence="1 3" key="2">
    <citation type="journal article" date="2019" name="Nat. Microbiol.">
        <title>Wide diversity of methane and short-chain alkane metabolisms in uncultured archaea.</title>
        <authorList>
            <person name="Borrel G."/>
            <person name="Adam P.S."/>
            <person name="McKay L.J."/>
            <person name="Chen L.X."/>
            <person name="Sierra-Garcia I.N."/>
            <person name="Sieber C.M."/>
            <person name="Letourneur Q."/>
            <person name="Ghozlane A."/>
            <person name="Andersen G.L."/>
            <person name="Li W.J."/>
            <person name="Hallam S.J."/>
            <person name="Muyzer G."/>
            <person name="de Oliveira V.M."/>
            <person name="Inskeep W.P."/>
            <person name="Banfield J.F."/>
            <person name="Gribaldo S."/>
        </authorList>
    </citation>
    <scope>NUCLEOTIDE SEQUENCE [LARGE SCALE GENOMIC DNA]</scope>
    <source>
        <strain evidence="1">Verst-YHS</strain>
    </source>
</reference>
<name>A0A520KEQ7_9CREN</name>
<reference evidence="2 4" key="1">
    <citation type="journal article" date="2019" name="Nat. Microbiol.">
        <title>Expanding anaerobic alkane metabolism in the domain of Archaea.</title>
        <authorList>
            <person name="Wang Y."/>
            <person name="Wegener G."/>
            <person name="Hou J."/>
            <person name="Wang F."/>
            <person name="Xiao X."/>
        </authorList>
    </citation>
    <scope>NUCLEOTIDE SEQUENCE [LARGE SCALE GENOMIC DNA]</scope>
    <source>
        <strain evidence="2">WYZ-LMO11</strain>
    </source>
</reference>